<dbReference type="InterPro" id="IPR020904">
    <property type="entry name" value="Sc_DH/Rdtase_CS"/>
</dbReference>
<comment type="similarity">
    <text evidence="1 4">Belongs to the short-chain dehydrogenases/reductases (SDR) family.</text>
</comment>
<gene>
    <name evidence="5" type="ORF">AB675_9766</name>
</gene>
<sequence>MSRLLLEPAATGALLYLLTRNPSNLRDQFSSTTGINETTLRNLIIPLKWLFSLGLLRRFHNAMTTLAFNNWQFRPQGEPWKFGDDKLSELVLITGGCSGFGRLMAKDFSKHARVVILDIQEPPEDLRVPNIHFYRCDVSDPGAIQSTAVMIREQHGTVSVLINNAGIARGLTLLESSIEYTEKIFKVNTFAHIYLIKEFLPAMLEARKGHVVSICSIASYITLPPILHYCATKTASNYISDGLRSELLTRYPNGNTILTTSVHPTFHDTPMLGDIFGKSSRTSTDMIYPPENVSRKVVEQVLQARSGKLFIPENEYYLSFWKFAPTWLVDLLIFARNKKRLKMLAKAASQ</sequence>
<dbReference type="PANTHER" id="PTHR24322">
    <property type="entry name" value="PKSB"/>
    <property type="match status" value="1"/>
</dbReference>
<dbReference type="VEuPathDB" id="FungiDB:AB675_9766"/>
<reference evidence="5 6" key="1">
    <citation type="submission" date="2015-06" db="EMBL/GenBank/DDBJ databases">
        <title>Draft genome of the ant-associated black yeast Phialophora attae CBS 131958.</title>
        <authorList>
            <person name="Moreno L.F."/>
            <person name="Stielow B.J."/>
            <person name="de Hoog S."/>
            <person name="Vicente V.A."/>
            <person name="Weiss V.A."/>
            <person name="de Vries M."/>
            <person name="Cruz L.M."/>
            <person name="Souza E.M."/>
        </authorList>
    </citation>
    <scope>NUCLEOTIDE SEQUENCE [LARGE SCALE GENOMIC DNA]</scope>
    <source>
        <strain evidence="5 6">CBS 131958</strain>
    </source>
</reference>
<keyword evidence="2" id="KW-0521">NADP</keyword>
<protein>
    <submittedName>
        <fullName evidence="5">Epidermal retinol dehydrogenase 2</fullName>
    </submittedName>
</protein>
<dbReference type="Pfam" id="PF00106">
    <property type="entry name" value="adh_short"/>
    <property type="match status" value="1"/>
</dbReference>
<proteinExistence type="inferred from homology"/>
<name>A0A0N0NP43_9EURO</name>
<accession>A0A0N0NP43</accession>
<dbReference type="InterPro" id="IPR036291">
    <property type="entry name" value="NAD(P)-bd_dom_sf"/>
</dbReference>
<dbReference type="AlphaFoldDB" id="A0A0N0NP43"/>
<comment type="caution">
    <text evidence="5">The sequence shown here is derived from an EMBL/GenBank/DDBJ whole genome shotgun (WGS) entry which is preliminary data.</text>
</comment>
<dbReference type="PANTHER" id="PTHR24322:SF736">
    <property type="entry name" value="RETINOL DEHYDROGENASE 10"/>
    <property type="match status" value="1"/>
</dbReference>
<evidence type="ECO:0000256" key="2">
    <source>
        <dbReference type="ARBA" id="ARBA00022857"/>
    </source>
</evidence>
<dbReference type="Gene3D" id="3.40.50.720">
    <property type="entry name" value="NAD(P)-binding Rossmann-like Domain"/>
    <property type="match status" value="1"/>
</dbReference>
<dbReference type="PRINTS" id="PR00080">
    <property type="entry name" value="SDRFAMILY"/>
</dbReference>
<keyword evidence="3" id="KW-0560">Oxidoreductase</keyword>
<dbReference type="InterPro" id="IPR002347">
    <property type="entry name" value="SDR_fam"/>
</dbReference>
<dbReference type="GeneID" id="28742210"/>
<evidence type="ECO:0000256" key="4">
    <source>
        <dbReference type="RuleBase" id="RU000363"/>
    </source>
</evidence>
<dbReference type="PROSITE" id="PS00061">
    <property type="entry name" value="ADH_SHORT"/>
    <property type="match status" value="1"/>
</dbReference>
<dbReference type="PRINTS" id="PR00081">
    <property type="entry name" value="GDHRDH"/>
</dbReference>
<dbReference type="RefSeq" id="XP_018002251.1">
    <property type="nucleotide sequence ID" value="XM_018150330.1"/>
</dbReference>
<dbReference type="Proteomes" id="UP000038010">
    <property type="component" value="Unassembled WGS sequence"/>
</dbReference>
<dbReference type="EMBL" id="LFJN01000007">
    <property type="protein sequence ID" value="KPI42288.1"/>
    <property type="molecule type" value="Genomic_DNA"/>
</dbReference>
<evidence type="ECO:0000313" key="5">
    <source>
        <dbReference type="EMBL" id="KPI42288.1"/>
    </source>
</evidence>
<dbReference type="GO" id="GO:0016616">
    <property type="term" value="F:oxidoreductase activity, acting on the CH-OH group of donors, NAD or NADP as acceptor"/>
    <property type="evidence" value="ECO:0007669"/>
    <property type="project" value="TreeGrafter"/>
</dbReference>
<evidence type="ECO:0000256" key="1">
    <source>
        <dbReference type="ARBA" id="ARBA00006484"/>
    </source>
</evidence>
<dbReference type="SUPFAM" id="SSF51735">
    <property type="entry name" value="NAD(P)-binding Rossmann-fold domains"/>
    <property type="match status" value="1"/>
</dbReference>
<evidence type="ECO:0000313" key="6">
    <source>
        <dbReference type="Proteomes" id="UP000038010"/>
    </source>
</evidence>
<dbReference type="STRING" id="1664694.A0A0N0NP43"/>
<evidence type="ECO:0000256" key="3">
    <source>
        <dbReference type="ARBA" id="ARBA00023002"/>
    </source>
</evidence>
<dbReference type="OrthoDB" id="10253736at2759"/>
<keyword evidence="6" id="KW-1185">Reference proteome</keyword>
<organism evidence="5 6">
    <name type="scientific">Cyphellophora attinorum</name>
    <dbReference type="NCBI Taxonomy" id="1664694"/>
    <lineage>
        <taxon>Eukaryota</taxon>
        <taxon>Fungi</taxon>
        <taxon>Dikarya</taxon>
        <taxon>Ascomycota</taxon>
        <taxon>Pezizomycotina</taxon>
        <taxon>Eurotiomycetes</taxon>
        <taxon>Chaetothyriomycetidae</taxon>
        <taxon>Chaetothyriales</taxon>
        <taxon>Cyphellophoraceae</taxon>
        <taxon>Cyphellophora</taxon>
    </lineage>
</organism>